<keyword evidence="11" id="KW-1185">Reference proteome</keyword>
<dbReference type="PANTHER" id="PTHR16515:SF66">
    <property type="entry name" value="C2H2-TYPE DOMAIN-CONTAINING PROTEIN"/>
    <property type="match status" value="1"/>
</dbReference>
<keyword evidence="3" id="KW-0677">Repeat</keyword>
<evidence type="ECO:0000256" key="8">
    <source>
        <dbReference type="SAM" id="MobiDB-lite"/>
    </source>
</evidence>
<reference evidence="10" key="2">
    <citation type="submission" date="2020-05" db="UniProtKB">
        <authorList>
            <consortium name="EnsemblMetazoa"/>
        </authorList>
    </citation>
    <scope>IDENTIFICATION</scope>
    <source>
        <strain evidence="10">LVP_AGWG</strain>
    </source>
</reference>
<evidence type="ECO:0000256" key="7">
    <source>
        <dbReference type="PROSITE-ProRule" id="PRU00042"/>
    </source>
</evidence>
<dbReference type="Pfam" id="PF00096">
    <property type="entry name" value="zf-C2H2"/>
    <property type="match status" value="3"/>
</dbReference>
<feature type="domain" description="C2H2-type" evidence="9">
    <location>
        <begin position="417"/>
        <end position="444"/>
    </location>
</feature>
<dbReference type="InterPro" id="IPR050331">
    <property type="entry name" value="Zinc_finger"/>
</dbReference>
<proteinExistence type="predicted"/>
<dbReference type="GO" id="GO:0005634">
    <property type="term" value="C:nucleus"/>
    <property type="evidence" value="ECO:0007669"/>
    <property type="project" value="UniProtKB-SubCell"/>
</dbReference>
<dbReference type="InterPro" id="IPR013087">
    <property type="entry name" value="Znf_C2H2_type"/>
</dbReference>
<feature type="domain" description="C2H2-type" evidence="9">
    <location>
        <begin position="559"/>
        <end position="587"/>
    </location>
</feature>
<feature type="domain" description="C2H2-type" evidence="9">
    <location>
        <begin position="476"/>
        <end position="503"/>
    </location>
</feature>
<keyword evidence="6" id="KW-0539">Nucleus</keyword>
<dbReference type="PANTHER" id="PTHR16515">
    <property type="entry name" value="PR DOMAIN ZINC FINGER PROTEIN"/>
    <property type="match status" value="1"/>
</dbReference>
<reference evidence="10 11" key="1">
    <citation type="submission" date="2017-06" db="EMBL/GenBank/DDBJ databases">
        <title>Aedes aegypti genome working group (AGWG) sequencing and assembly.</title>
        <authorList>
            <consortium name="Aedes aegypti Genome Working Group (AGWG)"/>
            <person name="Matthews B.J."/>
        </authorList>
    </citation>
    <scope>NUCLEOTIDE SEQUENCE [LARGE SCALE GENOMIC DNA]</scope>
    <source>
        <strain evidence="10 11">LVP_AGWG</strain>
    </source>
</reference>
<dbReference type="EnsemblMetazoa" id="AAEL021481-RA">
    <property type="protein sequence ID" value="AAEL021481-PA"/>
    <property type="gene ID" value="AAEL021481"/>
</dbReference>
<dbReference type="OrthoDB" id="7771121at2759"/>
<comment type="subcellular location">
    <subcellularLocation>
        <location evidence="1">Nucleus</location>
    </subcellularLocation>
</comment>
<dbReference type="SUPFAM" id="SSF57667">
    <property type="entry name" value="beta-beta-alpha zinc fingers"/>
    <property type="match status" value="4"/>
</dbReference>
<organism evidence="10 11">
    <name type="scientific">Aedes aegypti</name>
    <name type="common">Yellowfever mosquito</name>
    <name type="synonym">Culex aegypti</name>
    <dbReference type="NCBI Taxonomy" id="7159"/>
    <lineage>
        <taxon>Eukaryota</taxon>
        <taxon>Metazoa</taxon>
        <taxon>Ecdysozoa</taxon>
        <taxon>Arthropoda</taxon>
        <taxon>Hexapoda</taxon>
        <taxon>Insecta</taxon>
        <taxon>Pterygota</taxon>
        <taxon>Neoptera</taxon>
        <taxon>Endopterygota</taxon>
        <taxon>Diptera</taxon>
        <taxon>Nematocera</taxon>
        <taxon>Culicoidea</taxon>
        <taxon>Culicidae</taxon>
        <taxon>Culicinae</taxon>
        <taxon>Aedini</taxon>
        <taxon>Aedes</taxon>
        <taxon>Stegomyia</taxon>
    </lineage>
</organism>
<evidence type="ECO:0000256" key="5">
    <source>
        <dbReference type="ARBA" id="ARBA00022833"/>
    </source>
</evidence>
<feature type="region of interest" description="Disordered" evidence="8">
    <location>
        <begin position="363"/>
        <end position="382"/>
    </location>
</feature>
<feature type="domain" description="C2H2-type" evidence="9">
    <location>
        <begin position="531"/>
        <end position="558"/>
    </location>
</feature>
<dbReference type="Gene3D" id="3.30.160.60">
    <property type="entry name" value="Classic Zinc Finger"/>
    <property type="match status" value="5"/>
</dbReference>
<keyword evidence="5" id="KW-0862">Zinc</keyword>
<evidence type="ECO:0000313" key="10">
    <source>
        <dbReference type="EnsemblMetazoa" id="AAEL021481-PB"/>
    </source>
</evidence>
<evidence type="ECO:0000259" key="9">
    <source>
        <dbReference type="PROSITE" id="PS50157"/>
    </source>
</evidence>
<dbReference type="PROSITE" id="PS50157">
    <property type="entry name" value="ZINC_FINGER_C2H2_2"/>
    <property type="match status" value="5"/>
</dbReference>
<protein>
    <recommendedName>
        <fullName evidence="9">C2H2-type domain-containing protein</fullName>
    </recommendedName>
</protein>
<feature type="domain" description="C2H2-type" evidence="9">
    <location>
        <begin position="503"/>
        <end position="530"/>
    </location>
</feature>
<feature type="region of interest" description="Disordered" evidence="8">
    <location>
        <begin position="1"/>
        <end position="30"/>
    </location>
</feature>
<dbReference type="EnsemblMetazoa" id="AAEL021481-RB">
    <property type="protein sequence ID" value="AAEL021481-PB"/>
    <property type="gene ID" value="AAEL021481"/>
</dbReference>
<dbReference type="GO" id="GO:0008270">
    <property type="term" value="F:zinc ion binding"/>
    <property type="evidence" value="ECO:0007669"/>
    <property type="project" value="UniProtKB-KW"/>
</dbReference>
<evidence type="ECO:0000313" key="11">
    <source>
        <dbReference type="Proteomes" id="UP000008820"/>
    </source>
</evidence>
<dbReference type="Pfam" id="PF13912">
    <property type="entry name" value="zf-C2H2_6"/>
    <property type="match status" value="1"/>
</dbReference>
<keyword evidence="4 7" id="KW-0863">Zinc-finger</keyword>
<dbReference type="FunFam" id="3.30.160.60:FF:001498">
    <property type="entry name" value="Zinc finger protein 404"/>
    <property type="match status" value="1"/>
</dbReference>
<dbReference type="SMART" id="SM00355">
    <property type="entry name" value="ZnF_C2H2"/>
    <property type="match status" value="7"/>
</dbReference>
<gene>
    <name evidence="10" type="primary">110678386</name>
</gene>
<dbReference type="Proteomes" id="UP000008820">
    <property type="component" value="Chromosome 3"/>
</dbReference>
<name>A0A6I8TZF0_AEDAE</name>
<evidence type="ECO:0000256" key="1">
    <source>
        <dbReference type="ARBA" id="ARBA00004123"/>
    </source>
</evidence>
<keyword evidence="2" id="KW-0479">Metal-binding</keyword>
<evidence type="ECO:0000256" key="3">
    <source>
        <dbReference type="ARBA" id="ARBA00022737"/>
    </source>
</evidence>
<dbReference type="PROSITE" id="PS00028">
    <property type="entry name" value="ZINC_FINGER_C2H2_1"/>
    <property type="match status" value="5"/>
</dbReference>
<evidence type="ECO:0000256" key="4">
    <source>
        <dbReference type="ARBA" id="ARBA00022771"/>
    </source>
</evidence>
<accession>A0A6I8TZF0</accession>
<evidence type="ECO:0000256" key="6">
    <source>
        <dbReference type="ARBA" id="ARBA00023242"/>
    </source>
</evidence>
<sequence length="615" mass="69928">MKLTKAKLAARKREEAKRKAKESLLQPKQELNPVTLEMQVEVDPTHPEEVKQEPQWETLKDVLNEEVKVEPLESTEEGPDPIGGQQLTVPVIPLQPKLEYETDRCQFCLSSFDEVGGRAFVNRRKVVFVLGLRRGRIRQQNPECCQCCKLLFDQSFGFKKSCLAALAISEKVLASGERKDEYEIVDLKAAFGIPLKTAADRSGESGMDEMGKAGASSLAGEVSSMECSICKEKFFEWSKLEQHWMSHYSVPAQEPTTDPGSVPEGQQGKEQKSVELYCFRCRKWFPTEPVFTQHKPLCTEAQEPVPQDKPAKGSGDFYCYRCRKWFQTESIFANHKPSCIEATKDKYPTEAIQINSGFLSMQFDSDANPTTTQPPPEDQSKKSKLYCRRCRKRFQTELLFTHHKALCKKSHEKKPVFACPQCPKKCSSEKYLTLHINKHNGIRTIPCRREGCSKLFLDATVRNNHEMACGKDVPVTICSVCGATFRWLASLQTHMKIHGEPKFACDVCDKKFHSNSRLKKHSAVHSDARNYECKVCGKRFKSHEANRVHQRIHTQEKPYVCHICGMAFTYNCLLKTHLEKGHDSQNSGRKELPVRPVATSSFQFPPSMWPTDGGY</sequence>
<dbReference type="AlphaFoldDB" id="A0A6I8TZF0"/>
<dbReference type="FunFam" id="3.30.160.60:FF:000688">
    <property type="entry name" value="zinc finger protein 197 isoform X1"/>
    <property type="match status" value="1"/>
</dbReference>
<feature type="compositionally biased region" description="Basic residues" evidence="8">
    <location>
        <begin position="1"/>
        <end position="10"/>
    </location>
</feature>
<dbReference type="InParanoid" id="A0A6I8TZF0"/>
<dbReference type="GO" id="GO:0010468">
    <property type="term" value="P:regulation of gene expression"/>
    <property type="evidence" value="ECO:0007669"/>
    <property type="project" value="TreeGrafter"/>
</dbReference>
<dbReference type="GO" id="GO:0030674">
    <property type="term" value="F:protein-macromolecule adaptor activity"/>
    <property type="evidence" value="ECO:0007669"/>
    <property type="project" value="UniProtKB-ARBA"/>
</dbReference>
<dbReference type="InterPro" id="IPR036236">
    <property type="entry name" value="Znf_C2H2_sf"/>
</dbReference>
<evidence type="ECO:0000256" key="2">
    <source>
        <dbReference type="ARBA" id="ARBA00022723"/>
    </source>
</evidence>